<name>A0A841RFA0_9BACI</name>
<accession>A0A841RFA0</accession>
<dbReference type="UniPathway" id="UPA00079"/>
<evidence type="ECO:0000256" key="3">
    <source>
        <dbReference type="ARBA" id="ARBA00022842"/>
    </source>
</evidence>
<dbReference type="InterPro" id="IPR029061">
    <property type="entry name" value="THDP-binding"/>
</dbReference>
<dbReference type="Pfam" id="PF02776">
    <property type="entry name" value="TPP_enzyme_N"/>
    <property type="match status" value="1"/>
</dbReference>
<evidence type="ECO:0000256" key="1">
    <source>
        <dbReference type="ARBA" id="ARBA00022679"/>
    </source>
</evidence>
<keyword evidence="4 6" id="KW-0786">Thiamine pyrophosphate</keyword>
<comment type="subunit">
    <text evidence="6">Homodimer.</text>
</comment>
<protein>
    <recommendedName>
        <fullName evidence="6">2-succinyl-5-enolpyruvyl-6-hydroxy-3-cyclohexene-1-carboxylate synthase</fullName>
        <shortName evidence="6">SEPHCHC synthase</shortName>
        <ecNumber evidence="6">2.2.1.9</ecNumber>
    </recommendedName>
    <alternativeName>
        <fullName evidence="6">Menaquinone biosynthesis protein MenD</fullName>
    </alternativeName>
</protein>
<dbReference type="InterPro" id="IPR012001">
    <property type="entry name" value="Thiamin_PyroP_enz_TPP-bd_dom"/>
</dbReference>
<evidence type="ECO:0000259" key="8">
    <source>
        <dbReference type="Pfam" id="PF02776"/>
    </source>
</evidence>
<comment type="pathway">
    <text evidence="6">Quinol/quinone metabolism; 1,4-dihydroxy-2-naphthoate biosynthesis; 1,4-dihydroxy-2-naphthoate from chorismate: step 2/7.</text>
</comment>
<keyword evidence="1 6" id="KW-0808">Transferase</keyword>
<keyword evidence="3 6" id="KW-0460">Magnesium</keyword>
<evidence type="ECO:0000256" key="6">
    <source>
        <dbReference type="HAMAP-Rule" id="MF_01659"/>
    </source>
</evidence>
<dbReference type="RefSeq" id="WP_184243265.1">
    <property type="nucleotide sequence ID" value="NZ_BAAACU010000020.1"/>
</dbReference>
<comment type="catalytic activity">
    <reaction evidence="6">
        <text>isochorismate + 2-oxoglutarate + H(+) = 5-enolpyruvoyl-6-hydroxy-2-succinyl-cyclohex-3-ene-1-carboxylate + CO2</text>
        <dbReference type="Rhea" id="RHEA:25593"/>
        <dbReference type="ChEBI" id="CHEBI:15378"/>
        <dbReference type="ChEBI" id="CHEBI:16526"/>
        <dbReference type="ChEBI" id="CHEBI:16810"/>
        <dbReference type="ChEBI" id="CHEBI:29780"/>
        <dbReference type="ChEBI" id="CHEBI:58818"/>
        <dbReference type="EC" id="2.2.1.9"/>
    </reaction>
</comment>
<keyword evidence="5 6" id="KW-0464">Manganese</keyword>
<evidence type="ECO:0000313" key="10">
    <source>
        <dbReference type="Proteomes" id="UP000572212"/>
    </source>
</evidence>
<keyword evidence="10" id="KW-1185">Reference proteome</keyword>
<dbReference type="PANTHER" id="PTHR42916:SF1">
    <property type="entry name" value="PROTEIN PHYLLO, CHLOROPLASTIC"/>
    <property type="match status" value="1"/>
</dbReference>
<evidence type="ECO:0000256" key="5">
    <source>
        <dbReference type="ARBA" id="ARBA00023211"/>
    </source>
</evidence>
<comment type="cofactor">
    <cofactor evidence="6">
        <name>thiamine diphosphate</name>
        <dbReference type="ChEBI" id="CHEBI:58937"/>
    </cofactor>
    <text evidence="6">Binds 1 thiamine pyrophosphate per subunit.</text>
</comment>
<dbReference type="GO" id="GO:0030145">
    <property type="term" value="F:manganese ion binding"/>
    <property type="evidence" value="ECO:0007669"/>
    <property type="project" value="UniProtKB-UniRule"/>
</dbReference>
<dbReference type="Proteomes" id="UP000572212">
    <property type="component" value="Unassembled WGS sequence"/>
</dbReference>
<dbReference type="GO" id="GO:0000287">
    <property type="term" value="F:magnesium ion binding"/>
    <property type="evidence" value="ECO:0007669"/>
    <property type="project" value="UniProtKB-UniRule"/>
</dbReference>
<gene>
    <name evidence="6" type="primary">menD</name>
    <name evidence="9" type="ORF">GGQ92_000008</name>
</gene>
<comment type="function">
    <text evidence="6">Catalyzes the thiamine diphosphate-dependent decarboxylation of 2-oxoglutarate and the subsequent addition of the resulting succinic semialdehyde-thiamine pyrophosphate anion to isochorismate to yield 2-succinyl-5-enolpyruvyl-6-hydroxy-3-cyclohexene-1-carboxylate (SEPHCHC).</text>
</comment>
<evidence type="ECO:0000256" key="2">
    <source>
        <dbReference type="ARBA" id="ARBA00022723"/>
    </source>
</evidence>
<dbReference type="CDD" id="cd02009">
    <property type="entry name" value="TPP_SHCHC_synthase"/>
    <property type="match status" value="1"/>
</dbReference>
<feature type="domain" description="Thiamine pyrophosphate enzyme N-terminal TPP-binding" evidence="8">
    <location>
        <begin position="14"/>
        <end position="124"/>
    </location>
</feature>
<sequence>MNHEQVLAQYVGHFVDQLFHSGVKQVVISPGSRSTPLALAFANYGKVKVWVDIDERSAGFFALGIAKESKEPVALLCSSGTAAANYFPAIIESHYSRVPLIVLTADRPHELREIGAPQAIDQIKLFGEYVKQFQEMALPEATPTMLRYVRNQADRAVQVALTPMSGPVHVNFPFREPLVPDFSGENVWGSDITNSSHTSIRHEKEWDKHEIETILKEKKRVVIIAGPLSDSTVYSSIFHLAENWNIPILADPLSQLRNGSNSHLIESYDALMKSKTIRDRLSIDLIIRFGAMPVAKPIHQLMNEQIIPQIIVDEQVSFRNPSHQSAHYIYGPPSEVAEGLASIKWRGSEGWMQWWQDLNGRAISILSQRNTTALLTEGDAVLGIHKEIPEQSILFAGNSMPIRDLDTFWISSEKNIFISANRGANGIDGIISTAIGMAAGGKRVTLIIGDISFLHGMNGLLLAKRYKLPITIVVVNNNGGGIFSFLPQAKDKETHFDLLFGTPQEVEFEKAAEMFGVAYEQPTDWEAYLKALRQSYKREGCTIIELQTTRDHNVTWHREKWQMIESIATERLKEIKNES</sequence>
<dbReference type="InterPro" id="IPR004433">
    <property type="entry name" value="MenaQ_synth_MenD"/>
</dbReference>
<organism evidence="9 10">
    <name type="scientific">Gracilibacillus halotolerans</name>
    <dbReference type="NCBI Taxonomy" id="74386"/>
    <lineage>
        <taxon>Bacteria</taxon>
        <taxon>Bacillati</taxon>
        <taxon>Bacillota</taxon>
        <taxon>Bacilli</taxon>
        <taxon>Bacillales</taxon>
        <taxon>Bacillaceae</taxon>
        <taxon>Gracilibacillus</taxon>
    </lineage>
</organism>
<dbReference type="PANTHER" id="PTHR42916">
    <property type="entry name" value="2-SUCCINYL-5-ENOLPYRUVYL-6-HYDROXY-3-CYCLOHEXENE-1-CARBOXYLATE SYNTHASE"/>
    <property type="match status" value="1"/>
</dbReference>
<evidence type="ECO:0000256" key="4">
    <source>
        <dbReference type="ARBA" id="ARBA00023052"/>
    </source>
</evidence>
<dbReference type="CDD" id="cd07037">
    <property type="entry name" value="TPP_PYR_MenD"/>
    <property type="match status" value="1"/>
</dbReference>
<dbReference type="Pfam" id="PF02775">
    <property type="entry name" value="TPP_enzyme_C"/>
    <property type="match status" value="1"/>
</dbReference>
<dbReference type="EC" id="2.2.1.9" evidence="6"/>
<keyword evidence="6" id="KW-0474">Menaquinone biosynthesis</keyword>
<dbReference type="PIRSF" id="PIRSF004983">
    <property type="entry name" value="MenD"/>
    <property type="match status" value="1"/>
</dbReference>
<dbReference type="HAMAP" id="MF_01659">
    <property type="entry name" value="MenD"/>
    <property type="match status" value="1"/>
</dbReference>
<dbReference type="GO" id="GO:0070204">
    <property type="term" value="F:2-succinyl-5-enolpyruvyl-6-hydroxy-3-cyclohexene-1-carboxylic-acid synthase activity"/>
    <property type="evidence" value="ECO:0007669"/>
    <property type="project" value="UniProtKB-UniRule"/>
</dbReference>
<dbReference type="Gene3D" id="3.40.50.970">
    <property type="match status" value="2"/>
</dbReference>
<keyword evidence="2 6" id="KW-0479">Metal-binding</keyword>
<comment type="caution">
    <text evidence="9">The sequence shown here is derived from an EMBL/GenBank/DDBJ whole genome shotgun (WGS) entry which is preliminary data.</text>
</comment>
<dbReference type="AlphaFoldDB" id="A0A841RFA0"/>
<dbReference type="GO" id="GO:0009234">
    <property type="term" value="P:menaquinone biosynthetic process"/>
    <property type="evidence" value="ECO:0007669"/>
    <property type="project" value="UniProtKB-UniRule"/>
</dbReference>
<comment type="cofactor">
    <cofactor evidence="6">
        <name>Mg(2+)</name>
        <dbReference type="ChEBI" id="CHEBI:18420"/>
    </cofactor>
    <cofactor evidence="6">
        <name>Mn(2+)</name>
        <dbReference type="ChEBI" id="CHEBI:29035"/>
    </cofactor>
</comment>
<dbReference type="GO" id="GO:0030976">
    <property type="term" value="F:thiamine pyrophosphate binding"/>
    <property type="evidence" value="ECO:0007669"/>
    <property type="project" value="UniProtKB-UniRule"/>
</dbReference>
<dbReference type="SUPFAM" id="SSF52518">
    <property type="entry name" value="Thiamin diphosphate-binding fold (THDP-binding)"/>
    <property type="match status" value="2"/>
</dbReference>
<dbReference type="NCBIfam" id="TIGR00173">
    <property type="entry name" value="menD"/>
    <property type="match status" value="1"/>
</dbReference>
<comment type="similarity">
    <text evidence="6">Belongs to the TPP enzyme family. MenD subfamily.</text>
</comment>
<dbReference type="UniPathway" id="UPA01057">
    <property type="reaction ID" value="UER00164"/>
</dbReference>
<evidence type="ECO:0000259" key="7">
    <source>
        <dbReference type="Pfam" id="PF02775"/>
    </source>
</evidence>
<dbReference type="InterPro" id="IPR011766">
    <property type="entry name" value="TPP_enzyme_TPP-bd"/>
</dbReference>
<proteinExistence type="inferred from homology"/>
<dbReference type="EMBL" id="JACHON010000001">
    <property type="protein sequence ID" value="MBB6511241.1"/>
    <property type="molecule type" value="Genomic_DNA"/>
</dbReference>
<reference evidence="9 10" key="1">
    <citation type="submission" date="2020-08" db="EMBL/GenBank/DDBJ databases">
        <title>Genomic Encyclopedia of Type Strains, Phase IV (KMG-IV): sequencing the most valuable type-strain genomes for metagenomic binning, comparative biology and taxonomic classification.</title>
        <authorList>
            <person name="Goeker M."/>
        </authorList>
    </citation>
    <scope>NUCLEOTIDE SEQUENCE [LARGE SCALE GENOMIC DNA]</scope>
    <source>
        <strain evidence="9 10">DSM 11805</strain>
    </source>
</reference>
<feature type="domain" description="Thiamine pyrophosphate enzyme TPP-binding" evidence="7">
    <location>
        <begin position="431"/>
        <end position="545"/>
    </location>
</feature>
<evidence type="ECO:0000313" key="9">
    <source>
        <dbReference type="EMBL" id="MBB6511241.1"/>
    </source>
</evidence>
<dbReference type="Gene3D" id="3.40.50.1220">
    <property type="entry name" value="TPP-binding domain"/>
    <property type="match status" value="1"/>
</dbReference>
<comment type="pathway">
    <text evidence="6">Quinol/quinone metabolism; menaquinone biosynthesis.</text>
</comment>